<dbReference type="eggNOG" id="arCOG01323">
    <property type="taxonomic scope" value="Archaea"/>
</dbReference>
<sequence>MRARIGVVVSELNSRVTERMLGSLLDQADRLKVEIRRVCKVPGLLDAPLVVKELLKMDEIDAVIVLGSIVKETSLEDYIFNQVISKLIDLSLHYEKPVSFGISGPGIYWSEGLSSLGAEEYAKMSLEAALNNLNLLGELRGR</sequence>
<dbReference type="Pfam" id="PF00885">
    <property type="entry name" value="DMRL_synthase"/>
    <property type="match status" value="1"/>
</dbReference>
<protein>
    <recommendedName>
        <fullName evidence="3">6,7-dimethyl-8-ribityllumazine synthase</fullName>
        <ecNumber evidence="3">2.5.1.78</ecNumber>
    </recommendedName>
</protein>
<dbReference type="GO" id="GO:0005737">
    <property type="term" value="C:cytoplasm"/>
    <property type="evidence" value="ECO:0000318"/>
    <property type="project" value="GO_Central"/>
</dbReference>
<dbReference type="STRING" id="374847.Kcr_1087"/>
<keyword evidence="5" id="KW-0808">Transferase</keyword>
<dbReference type="UniPathway" id="UPA00275">
    <property type="reaction ID" value="UER00404"/>
</dbReference>
<keyword evidence="4" id="KW-0686">Riboflavin biosynthesis</keyword>
<gene>
    <name evidence="7" type="ordered locus">Kcr_1087</name>
</gene>
<evidence type="ECO:0000256" key="5">
    <source>
        <dbReference type="ARBA" id="ARBA00022679"/>
    </source>
</evidence>
<dbReference type="EnsemblBacteria" id="ACB07833">
    <property type="protein sequence ID" value="ACB07833"/>
    <property type="gene ID" value="Kcr_1087"/>
</dbReference>
<dbReference type="PANTHER" id="PTHR21058:SF0">
    <property type="entry name" value="6,7-DIMETHYL-8-RIBITYLLUMAZINE SYNTHASE"/>
    <property type="match status" value="1"/>
</dbReference>
<dbReference type="EMBL" id="CP000968">
    <property type="protein sequence ID" value="ACB07833.1"/>
    <property type="molecule type" value="Genomic_DNA"/>
</dbReference>
<dbReference type="CDD" id="cd09211">
    <property type="entry name" value="Lumazine_synthase_archaeal"/>
    <property type="match status" value="1"/>
</dbReference>
<organism evidence="7 8">
    <name type="scientific">Korarchaeum cryptofilum (strain OPF8)</name>
    <dbReference type="NCBI Taxonomy" id="374847"/>
    <lineage>
        <taxon>Archaea</taxon>
        <taxon>Thermoproteota</taxon>
        <taxon>Candidatus Korarchaeia</taxon>
        <taxon>Candidatus Korarchaeales</taxon>
        <taxon>Candidatus Korarchaeaceae</taxon>
        <taxon>Candidatus Korarchaeum</taxon>
    </lineage>
</organism>
<evidence type="ECO:0000313" key="8">
    <source>
        <dbReference type="Proteomes" id="UP000001686"/>
    </source>
</evidence>
<dbReference type="InterPro" id="IPR034964">
    <property type="entry name" value="LS"/>
</dbReference>
<name>B1L5V4_KORCO</name>
<evidence type="ECO:0000256" key="4">
    <source>
        <dbReference type="ARBA" id="ARBA00022619"/>
    </source>
</evidence>
<dbReference type="FunCoup" id="B1L5V4">
    <property type="interactions" value="83"/>
</dbReference>
<dbReference type="KEGG" id="kcr:Kcr_1087"/>
<dbReference type="GeneID" id="6094364"/>
<dbReference type="InterPro" id="IPR036467">
    <property type="entry name" value="LS/RS_sf"/>
</dbReference>
<dbReference type="RefSeq" id="WP_012309730.1">
    <property type="nucleotide sequence ID" value="NC_010482.1"/>
</dbReference>
<evidence type="ECO:0000256" key="3">
    <source>
        <dbReference type="ARBA" id="ARBA00012664"/>
    </source>
</evidence>
<dbReference type="SUPFAM" id="SSF52121">
    <property type="entry name" value="Lumazine synthase"/>
    <property type="match status" value="1"/>
</dbReference>
<comment type="similarity">
    <text evidence="2">Belongs to the DMRL synthase family.</text>
</comment>
<dbReference type="InParanoid" id="B1L5V4"/>
<evidence type="ECO:0000313" key="7">
    <source>
        <dbReference type="EMBL" id="ACB07833.1"/>
    </source>
</evidence>
<dbReference type="GO" id="GO:0000906">
    <property type="term" value="F:6,7-dimethyl-8-ribityllumazine synthase activity"/>
    <property type="evidence" value="ECO:0000318"/>
    <property type="project" value="GO_Central"/>
</dbReference>
<evidence type="ECO:0000256" key="6">
    <source>
        <dbReference type="ARBA" id="ARBA00048785"/>
    </source>
</evidence>
<evidence type="ECO:0000256" key="1">
    <source>
        <dbReference type="ARBA" id="ARBA00004917"/>
    </source>
</evidence>
<dbReference type="PhylomeDB" id="B1L5V4"/>
<dbReference type="InterPro" id="IPR002180">
    <property type="entry name" value="LS/RS"/>
</dbReference>
<dbReference type="Proteomes" id="UP000001686">
    <property type="component" value="Chromosome"/>
</dbReference>
<dbReference type="PANTHER" id="PTHR21058">
    <property type="entry name" value="6,7-DIMETHYL-8-RIBITYLLUMAZINE SYNTHASE DMRL SYNTHASE LUMAZINE SYNTHASE"/>
    <property type="match status" value="1"/>
</dbReference>
<dbReference type="GO" id="GO:0009349">
    <property type="term" value="C:riboflavin synthase complex"/>
    <property type="evidence" value="ECO:0007669"/>
    <property type="project" value="InterPro"/>
</dbReference>
<keyword evidence="8" id="KW-1185">Reference proteome</keyword>
<dbReference type="GO" id="GO:0009231">
    <property type="term" value="P:riboflavin biosynthetic process"/>
    <property type="evidence" value="ECO:0000318"/>
    <property type="project" value="GO_Central"/>
</dbReference>
<comment type="pathway">
    <text evidence="1">Cofactor biosynthesis; riboflavin biosynthesis; riboflavin from 2-hydroxy-3-oxobutyl phosphate and 5-amino-6-(D-ribitylamino)uracil: step 1/2.</text>
</comment>
<reference evidence="7 8" key="1">
    <citation type="journal article" date="2008" name="Proc. Natl. Acad. Sci. U.S.A.">
        <title>A korarchaeal genome reveals new insights into the evolution of the Archaea.</title>
        <authorList>
            <person name="Elkins J.G."/>
            <person name="Podar M."/>
            <person name="Graham D.E."/>
            <person name="Makarova K.S."/>
            <person name="Wolf Y."/>
            <person name="Randau L."/>
            <person name="Hedlund B.P."/>
            <person name="Brochier-Armanet C."/>
            <person name="Kunin V."/>
            <person name="Anderson I."/>
            <person name="Lapidus A."/>
            <person name="Goltsman E."/>
            <person name="Barry K."/>
            <person name="Koonin E.V."/>
            <person name="Hugenholtz P."/>
            <person name="Kyrpides N."/>
            <person name="Wanner G."/>
            <person name="Richardson P."/>
            <person name="Keller M."/>
            <person name="Stetter K.O."/>
        </authorList>
    </citation>
    <scope>NUCLEOTIDE SEQUENCE [LARGE SCALE GENOMIC DNA]</scope>
    <source>
        <strain evidence="8">OPF8</strain>
    </source>
</reference>
<dbReference type="EC" id="2.5.1.78" evidence="3"/>
<comment type="catalytic activity">
    <reaction evidence="6">
        <text>(2S)-2-hydroxy-3-oxobutyl phosphate + 5-amino-6-(D-ribitylamino)uracil = 6,7-dimethyl-8-(1-D-ribityl)lumazine + phosphate + 2 H2O + H(+)</text>
        <dbReference type="Rhea" id="RHEA:26152"/>
        <dbReference type="ChEBI" id="CHEBI:15377"/>
        <dbReference type="ChEBI" id="CHEBI:15378"/>
        <dbReference type="ChEBI" id="CHEBI:15934"/>
        <dbReference type="ChEBI" id="CHEBI:43474"/>
        <dbReference type="ChEBI" id="CHEBI:58201"/>
        <dbReference type="ChEBI" id="CHEBI:58830"/>
        <dbReference type="EC" id="2.5.1.78"/>
    </reaction>
</comment>
<dbReference type="OrthoDB" id="7610at2157"/>
<accession>B1L5V4</accession>
<proteinExistence type="inferred from homology"/>
<evidence type="ECO:0000256" key="2">
    <source>
        <dbReference type="ARBA" id="ARBA00007424"/>
    </source>
</evidence>
<dbReference type="Gene3D" id="3.40.50.960">
    <property type="entry name" value="Lumazine/riboflavin synthase"/>
    <property type="match status" value="1"/>
</dbReference>
<dbReference type="HOGENOM" id="CLU_089358_3_1_2"/>
<dbReference type="AlphaFoldDB" id="B1L5V4"/>